<dbReference type="EnsemblPlants" id="TraesCS5B02G024900.1">
    <property type="protein sequence ID" value="TraesCS5B02G024900.1"/>
    <property type="gene ID" value="TraesCS5B02G024900"/>
</dbReference>
<proteinExistence type="predicted"/>
<feature type="transmembrane region" description="Helical" evidence="1">
    <location>
        <begin position="12"/>
        <end position="31"/>
    </location>
</feature>
<dbReference type="AlphaFoldDB" id="A0A3B6LDY6"/>
<dbReference type="Gramene" id="TraesCS5B03G0058300.1">
    <property type="protein sequence ID" value="TraesCS5B03G0058300.1.CDS"/>
    <property type="gene ID" value="TraesCS5B03G0058300"/>
</dbReference>
<dbReference type="PANTHER" id="PTHR33564">
    <property type="entry name" value="TRANSMEMBRANE PROTEIN"/>
    <property type="match status" value="1"/>
</dbReference>
<organism evidence="2">
    <name type="scientific">Triticum aestivum</name>
    <name type="common">Wheat</name>
    <dbReference type="NCBI Taxonomy" id="4565"/>
    <lineage>
        <taxon>Eukaryota</taxon>
        <taxon>Viridiplantae</taxon>
        <taxon>Streptophyta</taxon>
        <taxon>Embryophyta</taxon>
        <taxon>Tracheophyta</taxon>
        <taxon>Spermatophyta</taxon>
        <taxon>Magnoliopsida</taxon>
        <taxon>Liliopsida</taxon>
        <taxon>Poales</taxon>
        <taxon>Poaceae</taxon>
        <taxon>BOP clade</taxon>
        <taxon>Pooideae</taxon>
        <taxon>Triticodae</taxon>
        <taxon>Triticeae</taxon>
        <taxon>Triticinae</taxon>
        <taxon>Triticum</taxon>
    </lineage>
</organism>
<keyword evidence="3" id="KW-1185">Reference proteome</keyword>
<protein>
    <submittedName>
        <fullName evidence="2">Uncharacterized protein</fullName>
    </submittedName>
</protein>
<dbReference type="Proteomes" id="UP000019116">
    <property type="component" value="Chromosome 5B"/>
</dbReference>
<keyword evidence="1" id="KW-0472">Membrane</keyword>
<dbReference type="Gramene" id="TraesCS5B02G024900.1">
    <property type="protein sequence ID" value="TraesCS5B02G024900.1"/>
    <property type="gene ID" value="TraesCS5B02G024900"/>
</dbReference>
<reference evidence="2" key="2">
    <citation type="submission" date="2018-10" db="UniProtKB">
        <authorList>
            <consortium name="EnsemblPlants"/>
        </authorList>
    </citation>
    <scope>IDENTIFICATION</scope>
</reference>
<name>A0A3B6LDY6_WHEAT</name>
<dbReference type="PANTHER" id="PTHR33564:SF8">
    <property type="entry name" value="TRANSMEMBRANE PROTEIN"/>
    <property type="match status" value="1"/>
</dbReference>
<dbReference type="OMA" id="PDVMEPS"/>
<reference evidence="2" key="1">
    <citation type="submission" date="2018-08" db="EMBL/GenBank/DDBJ databases">
        <authorList>
            <person name="Rossello M."/>
        </authorList>
    </citation>
    <scope>NUCLEOTIDE SEQUENCE [LARGE SCALE GENOMIC DNA]</scope>
    <source>
        <strain evidence="2">cv. Chinese Spring</strain>
    </source>
</reference>
<accession>A0A3B6LDY6</accession>
<dbReference type="OrthoDB" id="661805at2759"/>
<evidence type="ECO:0000313" key="3">
    <source>
        <dbReference type="Proteomes" id="UP000019116"/>
    </source>
</evidence>
<keyword evidence="1" id="KW-1133">Transmembrane helix</keyword>
<evidence type="ECO:0000256" key="1">
    <source>
        <dbReference type="SAM" id="Phobius"/>
    </source>
</evidence>
<keyword evidence="1" id="KW-0812">Transmembrane</keyword>
<sequence length="96" mass="10724">MADRSNMGGSLGMLAAVAVVSTGIILASYHLHRRLVADLQTGITEQRRQRRTAKKKKKVRFADEVMVADPLSALREYRRRRRAAANGPIRPALRKA</sequence>
<evidence type="ECO:0000313" key="2">
    <source>
        <dbReference type="EnsemblPlants" id="TraesCS5B02G024900.1"/>
    </source>
</evidence>